<dbReference type="AlphaFoldDB" id="A0A5C5PTQ3"/>
<reference evidence="2 3" key="1">
    <citation type="submission" date="2019-06" db="EMBL/GenBank/DDBJ databases">
        <title>Pseudomonas bimorpha sp. nov. isolated from bovine raw milk and skim milk concentrate.</title>
        <authorList>
            <person name="Hofmann K."/>
            <person name="Huptas C."/>
            <person name="Doll E."/>
            <person name="Scherer S."/>
            <person name="Wenning M."/>
        </authorList>
    </citation>
    <scope>NUCLEOTIDE SEQUENCE [LARGE SCALE GENOMIC DNA]</scope>
    <source>
        <strain evidence="2 3">DSM 17515</strain>
    </source>
</reference>
<dbReference type="PROSITE" id="PS50943">
    <property type="entry name" value="HTH_CROC1"/>
    <property type="match status" value="1"/>
</dbReference>
<dbReference type="CDD" id="cd00093">
    <property type="entry name" value="HTH_XRE"/>
    <property type="match status" value="1"/>
</dbReference>
<feature type="domain" description="HTH cro/C1-type" evidence="1">
    <location>
        <begin position="11"/>
        <end position="63"/>
    </location>
</feature>
<evidence type="ECO:0000259" key="1">
    <source>
        <dbReference type="PROSITE" id="PS50943"/>
    </source>
</evidence>
<dbReference type="Gene3D" id="1.10.260.40">
    <property type="entry name" value="lambda repressor-like DNA-binding domains"/>
    <property type="match status" value="1"/>
</dbReference>
<dbReference type="GO" id="GO:0003677">
    <property type="term" value="F:DNA binding"/>
    <property type="evidence" value="ECO:0007669"/>
    <property type="project" value="InterPro"/>
</dbReference>
<proteinExistence type="predicted"/>
<gene>
    <name evidence="2" type="ORF">FIV39_01980</name>
</gene>
<dbReference type="EMBL" id="VFES01000001">
    <property type="protein sequence ID" value="TWR70125.1"/>
    <property type="molecule type" value="Genomic_DNA"/>
</dbReference>
<sequence length="151" mass="16796">MDYLEALGQVIREVRVAAGLSREGCAQVLNRDHLAKVEQGRLAISVLKLYSLCECLGISLSLVLMAVEARMVGIDLEAYRHQQERDLNRLVGAGLLSSVINHGASRGVRGKRAEDNRLAIQTLQTEGLAKMEIVRRLGVSRATVDRYWLKR</sequence>
<dbReference type="InterPro" id="IPR010982">
    <property type="entry name" value="Lambda_DNA-bd_dom_sf"/>
</dbReference>
<evidence type="ECO:0000313" key="2">
    <source>
        <dbReference type="EMBL" id="TWR70125.1"/>
    </source>
</evidence>
<dbReference type="OrthoDB" id="8527218at2"/>
<accession>A0A5C5PTQ3</accession>
<protein>
    <submittedName>
        <fullName evidence="2">Helix-turn-helix transcriptional regulator</fullName>
    </submittedName>
</protein>
<organism evidence="2 3">
    <name type="scientific">Pseudomonas grimontii</name>
    <dbReference type="NCBI Taxonomy" id="129847"/>
    <lineage>
        <taxon>Bacteria</taxon>
        <taxon>Pseudomonadati</taxon>
        <taxon>Pseudomonadota</taxon>
        <taxon>Gammaproteobacteria</taxon>
        <taxon>Pseudomonadales</taxon>
        <taxon>Pseudomonadaceae</taxon>
        <taxon>Pseudomonas</taxon>
    </lineage>
</organism>
<name>A0A5C5PTQ3_9PSED</name>
<dbReference type="RefSeq" id="WP_017736196.1">
    <property type="nucleotide sequence ID" value="NZ_FNKM01000002.1"/>
</dbReference>
<dbReference type="SUPFAM" id="SSF47413">
    <property type="entry name" value="lambda repressor-like DNA-binding domains"/>
    <property type="match status" value="1"/>
</dbReference>
<evidence type="ECO:0000313" key="3">
    <source>
        <dbReference type="Proteomes" id="UP000317267"/>
    </source>
</evidence>
<dbReference type="InterPro" id="IPR001387">
    <property type="entry name" value="Cro/C1-type_HTH"/>
</dbReference>
<comment type="caution">
    <text evidence="2">The sequence shown here is derived from an EMBL/GenBank/DDBJ whole genome shotgun (WGS) entry which is preliminary data.</text>
</comment>
<dbReference type="Proteomes" id="UP000317267">
    <property type="component" value="Unassembled WGS sequence"/>
</dbReference>